<dbReference type="HAMAP" id="MF_00814">
    <property type="entry name" value="NAC_arch"/>
    <property type="match status" value="1"/>
</dbReference>
<keyword evidence="2" id="KW-0694">RNA-binding</keyword>
<accession>X1B370</accession>
<dbReference type="InterPro" id="IPR044034">
    <property type="entry name" value="NAC-like_UBA"/>
</dbReference>
<dbReference type="CDD" id="cd14359">
    <property type="entry name" value="UBA_AeNAC"/>
    <property type="match status" value="1"/>
</dbReference>
<dbReference type="InterPro" id="IPR002715">
    <property type="entry name" value="Nas_poly-pep-assoc_cplx_dom"/>
</dbReference>
<comment type="caution">
    <text evidence="5">The sequence shown here is derived from an EMBL/GenBank/DDBJ whole genome shotgun (WGS) entry which is preliminary data.</text>
</comment>
<evidence type="ECO:0000256" key="2">
    <source>
        <dbReference type="ARBA" id="ARBA00022884"/>
    </source>
</evidence>
<dbReference type="EMBL" id="BART01012246">
    <property type="protein sequence ID" value="GAG78673.1"/>
    <property type="molecule type" value="Genomic_DNA"/>
</dbReference>
<proteinExistence type="inferred from homology"/>
<evidence type="ECO:0000256" key="3">
    <source>
        <dbReference type="ARBA" id="ARBA00022927"/>
    </source>
</evidence>
<dbReference type="PROSITE" id="PS51151">
    <property type="entry name" value="NAC_AB"/>
    <property type="match status" value="1"/>
</dbReference>
<reference evidence="5" key="1">
    <citation type="journal article" date="2014" name="Front. Microbiol.">
        <title>High frequency of phylogenetically diverse reductive dehalogenase-homologous genes in deep subseafloor sedimentary metagenomes.</title>
        <authorList>
            <person name="Kawai M."/>
            <person name="Futagami T."/>
            <person name="Toyoda A."/>
            <person name="Takaki Y."/>
            <person name="Nishi S."/>
            <person name="Hori S."/>
            <person name="Arai W."/>
            <person name="Tsubouchi T."/>
            <person name="Morono Y."/>
            <person name="Uchiyama I."/>
            <person name="Ito T."/>
            <person name="Fujiyama A."/>
            <person name="Inagaki F."/>
            <person name="Takami H."/>
        </authorList>
    </citation>
    <scope>NUCLEOTIDE SEQUENCE</scope>
    <source>
        <strain evidence="5">Expedition CK06-06</strain>
    </source>
</reference>
<keyword evidence="3" id="KW-0653">Protein transport</keyword>
<name>X1B370_9ZZZZ</name>
<dbReference type="AlphaFoldDB" id="X1B370"/>
<dbReference type="InterPro" id="IPR009060">
    <property type="entry name" value="UBA-like_sf"/>
</dbReference>
<evidence type="ECO:0000256" key="1">
    <source>
        <dbReference type="ARBA" id="ARBA00022448"/>
    </source>
</evidence>
<evidence type="ECO:0000313" key="5">
    <source>
        <dbReference type="EMBL" id="GAG78673.1"/>
    </source>
</evidence>
<dbReference type="Pfam" id="PF01849">
    <property type="entry name" value="NAC"/>
    <property type="match status" value="1"/>
</dbReference>
<dbReference type="GO" id="GO:0015031">
    <property type="term" value="P:protein transport"/>
    <property type="evidence" value="ECO:0007669"/>
    <property type="project" value="UniProtKB-KW"/>
</dbReference>
<sequence length="112" mass="12783">MMPGRINPRQMNQMMKKLGINVKEIENVEKVIIQTGDKEYVFENVEVTIMDAQGQKTYQITGNPKIIDRKEEIKEEDIKLVIEQTGKSEEEAIKALEETNGDIAEAIMKLTS</sequence>
<organism evidence="5">
    <name type="scientific">marine sediment metagenome</name>
    <dbReference type="NCBI Taxonomy" id="412755"/>
    <lineage>
        <taxon>unclassified sequences</taxon>
        <taxon>metagenomes</taxon>
        <taxon>ecological metagenomes</taxon>
    </lineage>
</organism>
<dbReference type="GO" id="GO:0003723">
    <property type="term" value="F:RNA binding"/>
    <property type="evidence" value="ECO:0007669"/>
    <property type="project" value="UniProtKB-KW"/>
</dbReference>
<dbReference type="InterPro" id="IPR038187">
    <property type="entry name" value="NAC_A/B_dom_sf"/>
</dbReference>
<dbReference type="Gene3D" id="1.10.8.10">
    <property type="entry name" value="DNA helicase RuvA subunit, C-terminal domain"/>
    <property type="match status" value="1"/>
</dbReference>
<dbReference type="NCBIfam" id="TIGR00264">
    <property type="entry name" value="archaeal-type nascent polypeptide-associated complex protein"/>
    <property type="match status" value="1"/>
</dbReference>
<feature type="domain" description="NAC-A/B" evidence="4">
    <location>
        <begin position="5"/>
        <end position="73"/>
    </location>
</feature>
<keyword evidence="1" id="KW-0813">Transport</keyword>
<dbReference type="SMART" id="SM01407">
    <property type="entry name" value="NAC"/>
    <property type="match status" value="1"/>
</dbReference>
<gene>
    <name evidence="5" type="ORF">S01H4_25670</name>
</gene>
<dbReference type="Pfam" id="PF19026">
    <property type="entry name" value="UBA_HYPK"/>
    <property type="match status" value="1"/>
</dbReference>
<protein>
    <recommendedName>
        <fullName evidence="4">NAC-A/B domain-containing protein</fullName>
    </recommendedName>
</protein>
<dbReference type="SUPFAM" id="SSF46934">
    <property type="entry name" value="UBA-like"/>
    <property type="match status" value="1"/>
</dbReference>
<dbReference type="InterPro" id="IPR005231">
    <property type="entry name" value="NAC_arc"/>
</dbReference>
<dbReference type="Gene3D" id="2.20.70.30">
    <property type="entry name" value="Nascent polypeptide-associated complex domain"/>
    <property type="match status" value="1"/>
</dbReference>
<evidence type="ECO:0000259" key="4">
    <source>
        <dbReference type="PROSITE" id="PS51151"/>
    </source>
</evidence>